<dbReference type="AlphaFoldDB" id="A0AAV3S542"/>
<organism evidence="1 2">
    <name type="scientific">Halarchaeum salinum</name>
    <dbReference type="NCBI Taxonomy" id="489912"/>
    <lineage>
        <taxon>Archaea</taxon>
        <taxon>Methanobacteriati</taxon>
        <taxon>Methanobacteriota</taxon>
        <taxon>Stenosarchaea group</taxon>
        <taxon>Halobacteria</taxon>
        <taxon>Halobacteriales</taxon>
        <taxon>Halobacteriaceae</taxon>
    </lineage>
</organism>
<sequence>MRLDPFPDQRGRIPFAVIGALLLITSAVLAAGIAGQPAATGYDAGPALAASWTATHAATERAVLRASVAAAQNPVLERADTPYGRVLNASDPFHDALRLRIYLAVADALPESAVTLDGVTATASLPGIVSPTDARTAIERVTLVGVENDTAIRVHVDGVRVVATRSGAVVDSRERTVTVTAPTPILAVHDRVGLFEARLDRGVTDGPGLARRATVSLTALAEARGLAQYGGAPISNVVANRHVALATNRGVLSLERATFGSADPLGVDATRRAAVTVAGRDLLVGAQATAEGLNGTAAAAAGETLATLDPGTANPQPVPLEPVADDALVAFVDGDGTDSIDATIRRAYAVAVRLGIRISADGRPSTPAVPRGYTRVDSFSGSVSIGNESYRVAVVVGARPATGRSLPGVTDGPAWVRERAVRRAIDDEIGGSVASRAVAGALDTHFLVHPEVPAPRRRAVLDALARTHMALRNVTTHAERRAFLDGDPLASLPPAIGATVDGMPASPTVDERAAALVRDAYADRVHALVSSRRSTLASAQASLRERLTGRGVSVTPPPLAGPDAPPVPMTVSADPAYLSLARVTPADAPIDASYYPLAARNDNLFTVPSADIVERALSLVTTGHAEPVSYATAAQTLYAAERAGVHRSELERAVSDATDTARGAMAATLRRHAGLSKPARERALDTAFARWSTPATRALAVANGSLPAAVAAAAAESGADQPDLLAARLQHAVRERRSGTALVVGGSAVDPVRATITSRIATAATDATQTAAERALARSTLALLPSGLPILPLPSQWYVTANAWHVAARGGYARFEVAAPLGRPGVADGSLRYVRADAPVTLDVDGDGRAERLGRDTALAFDYRTGVVAVVPPGPRGVGDVGHMSEISAGWTARAE</sequence>
<proteinExistence type="predicted"/>
<comment type="caution">
    <text evidence="1">The sequence shown here is derived from an EMBL/GenBank/DDBJ whole genome shotgun (WGS) entry which is preliminary data.</text>
</comment>
<evidence type="ECO:0008006" key="3">
    <source>
        <dbReference type="Google" id="ProtNLM"/>
    </source>
</evidence>
<evidence type="ECO:0000313" key="2">
    <source>
        <dbReference type="Proteomes" id="UP001500837"/>
    </source>
</evidence>
<protein>
    <recommendedName>
        <fullName evidence="3">DUF4012 domain-containing protein</fullName>
    </recommendedName>
</protein>
<reference evidence="1 2" key="1">
    <citation type="journal article" date="2019" name="Int. J. Syst. Evol. Microbiol.">
        <title>The Global Catalogue of Microorganisms (GCM) 10K type strain sequencing project: providing services to taxonomists for standard genome sequencing and annotation.</title>
        <authorList>
            <consortium name="The Broad Institute Genomics Platform"/>
            <consortium name="The Broad Institute Genome Sequencing Center for Infectious Disease"/>
            <person name="Wu L."/>
            <person name="Ma J."/>
        </authorList>
    </citation>
    <scope>NUCLEOTIDE SEQUENCE [LARGE SCALE GENOMIC DNA]</scope>
    <source>
        <strain evidence="1 2">JCM 16330</strain>
    </source>
</reference>
<dbReference type="EMBL" id="BAAABL010000021">
    <property type="protein sequence ID" value="GAA0293093.1"/>
    <property type="molecule type" value="Genomic_DNA"/>
</dbReference>
<evidence type="ECO:0000313" key="1">
    <source>
        <dbReference type="EMBL" id="GAA0293093.1"/>
    </source>
</evidence>
<dbReference type="Proteomes" id="UP001500837">
    <property type="component" value="Unassembled WGS sequence"/>
</dbReference>
<dbReference type="Pfam" id="PF23957">
    <property type="entry name" value="DUF7286"/>
    <property type="match status" value="2"/>
</dbReference>
<dbReference type="InterPro" id="IPR055710">
    <property type="entry name" value="DUF7286"/>
</dbReference>
<dbReference type="RefSeq" id="WP_211311818.1">
    <property type="nucleotide sequence ID" value="NZ_BAAABL010000021.1"/>
</dbReference>
<keyword evidence="2" id="KW-1185">Reference proteome</keyword>
<name>A0AAV3S542_9EURY</name>
<gene>
    <name evidence="1" type="ORF">GCM10009066_04590</name>
</gene>
<accession>A0AAV3S542</accession>